<evidence type="ECO:0000256" key="1">
    <source>
        <dbReference type="SAM" id="MobiDB-lite"/>
    </source>
</evidence>
<proteinExistence type="predicted"/>
<feature type="compositionally biased region" description="Polar residues" evidence="1">
    <location>
        <begin position="83"/>
        <end position="96"/>
    </location>
</feature>
<evidence type="ECO:0000313" key="4">
    <source>
        <dbReference type="Proteomes" id="UP000666661"/>
    </source>
</evidence>
<feature type="chain" id="PRO_5046741191" description="Secreted protein" evidence="2">
    <location>
        <begin position="25"/>
        <end position="96"/>
    </location>
</feature>
<organism evidence="3 4">
    <name type="scientific">Aeromonas sanarellii</name>
    <dbReference type="NCBI Taxonomy" id="633415"/>
    <lineage>
        <taxon>Bacteria</taxon>
        <taxon>Pseudomonadati</taxon>
        <taxon>Pseudomonadota</taxon>
        <taxon>Gammaproteobacteria</taxon>
        <taxon>Aeromonadales</taxon>
        <taxon>Aeromonadaceae</taxon>
        <taxon>Aeromonas</taxon>
    </lineage>
</organism>
<evidence type="ECO:0000256" key="2">
    <source>
        <dbReference type="SAM" id="SignalP"/>
    </source>
</evidence>
<evidence type="ECO:0008006" key="5">
    <source>
        <dbReference type="Google" id="ProtNLM"/>
    </source>
</evidence>
<name>A0ABS4B794_9GAMM</name>
<reference evidence="3 4" key="1">
    <citation type="submission" date="2021-03" db="EMBL/GenBank/DDBJ databases">
        <title>Plant growth promoting bacteria isolated from wild legumes nodules and trapping Phaseolus vulgaris L. nodules in the center and southern Mexico.</title>
        <authorList>
            <person name="Estrada P."/>
        </authorList>
    </citation>
    <scope>NUCLEOTIDE SEQUENCE [LARGE SCALE GENOMIC DNA]</scope>
    <source>
        <strain evidence="3 4">MaGu-431</strain>
    </source>
</reference>
<comment type="caution">
    <text evidence="3">The sequence shown here is derived from an EMBL/GenBank/DDBJ whole genome shotgun (WGS) entry which is preliminary data.</text>
</comment>
<sequence length="96" mass="10714">MNRTTALLLSLCLITGTSLSTAEAQEEGEQTFSVDEVTFNLDWNDTQFDWSQNHCLDLGIGEGMSADCKGIDIEPEEEVHRNQPPSTNQIRTQPDQ</sequence>
<dbReference type="Proteomes" id="UP000666661">
    <property type="component" value="Unassembled WGS sequence"/>
</dbReference>
<protein>
    <recommendedName>
        <fullName evidence="5">Secreted protein</fullName>
    </recommendedName>
</protein>
<feature type="signal peptide" evidence="2">
    <location>
        <begin position="1"/>
        <end position="24"/>
    </location>
</feature>
<dbReference type="EMBL" id="JAGIQF010000003">
    <property type="protein sequence ID" value="MBP0602571.1"/>
    <property type="molecule type" value="Genomic_DNA"/>
</dbReference>
<keyword evidence="2" id="KW-0732">Signal</keyword>
<feature type="region of interest" description="Disordered" evidence="1">
    <location>
        <begin position="75"/>
        <end position="96"/>
    </location>
</feature>
<evidence type="ECO:0000313" key="3">
    <source>
        <dbReference type="EMBL" id="MBP0602571.1"/>
    </source>
</evidence>
<dbReference type="RefSeq" id="WP_209793607.1">
    <property type="nucleotide sequence ID" value="NZ_JAGIQF010000003.1"/>
</dbReference>
<accession>A0ABS4B794</accession>
<gene>
    <name evidence="3" type="ORF">J8I01_08625</name>
</gene>
<keyword evidence="4" id="KW-1185">Reference proteome</keyword>